<dbReference type="PANTHER" id="PTHR30050:SF4">
    <property type="entry name" value="ATP-BINDING PROTEIN RV3427C IN INSERTION SEQUENCE-RELATED"/>
    <property type="match status" value="1"/>
</dbReference>
<dbReference type="InterPro" id="IPR027417">
    <property type="entry name" value="P-loop_NTPase"/>
</dbReference>
<accession>X1EA55</accession>
<reference evidence="2" key="1">
    <citation type="journal article" date="2014" name="Front. Microbiol.">
        <title>High frequency of phylogenetically diverse reductive dehalogenase-homologous genes in deep subseafloor sedimentary metagenomes.</title>
        <authorList>
            <person name="Kawai M."/>
            <person name="Futagami T."/>
            <person name="Toyoda A."/>
            <person name="Takaki Y."/>
            <person name="Nishi S."/>
            <person name="Hori S."/>
            <person name="Arai W."/>
            <person name="Tsubouchi T."/>
            <person name="Morono Y."/>
            <person name="Uchiyama I."/>
            <person name="Ito T."/>
            <person name="Fujiyama A."/>
            <person name="Inagaki F."/>
            <person name="Takami H."/>
        </authorList>
    </citation>
    <scope>NUCLEOTIDE SEQUENCE</scope>
    <source>
        <strain evidence="2">Expedition CK06-06</strain>
    </source>
</reference>
<organism evidence="2">
    <name type="scientific">marine sediment metagenome</name>
    <dbReference type="NCBI Taxonomy" id="412755"/>
    <lineage>
        <taxon>unclassified sequences</taxon>
        <taxon>metagenomes</taxon>
        <taxon>ecological metagenomes</taxon>
    </lineage>
</organism>
<protein>
    <recommendedName>
        <fullName evidence="1">IstB-like ATP-binding domain-containing protein</fullName>
    </recommendedName>
</protein>
<dbReference type="Gene3D" id="3.40.50.300">
    <property type="entry name" value="P-loop containing nucleotide triphosphate hydrolases"/>
    <property type="match status" value="1"/>
</dbReference>
<dbReference type="GO" id="GO:0006260">
    <property type="term" value="P:DNA replication"/>
    <property type="evidence" value="ECO:0007669"/>
    <property type="project" value="TreeGrafter"/>
</dbReference>
<comment type="caution">
    <text evidence="2">The sequence shown here is derived from an EMBL/GenBank/DDBJ whole genome shotgun (WGS) entry which is preliminary data.</text>
</comment>
<dbReference type="PANTHER" id="PTHR30050">
    <property type="entry name" value="CHROMOSOMAL REPLICATION INITIATOR PROTEIN DNAA"/>
    <property type="match status" value="1"/>
</dbReference>
<proteinExistence type="predicted"/>
<feature type="non-terminal residue" evidence="2">
    <location>
        <position position="1"/>
    </location>
</feature>
<evidence type="ECO:0000259" key="1">
    <source>
        <dbReference type="Pfam" id="PF01695"/>
    </source>
</evidence>
<dbReference type="AlphaFoldDB" id="X1EA55"/>
<dbReference type="EMBL" id="BART01037073">
    <property type="protein sequence ID" value="GAH05543.1"/>
    <property type="molecule type" value="Genomic_DNA"/>
</dbReference>
<name>X1EA55_9ZZZZ</name>
<dbReference type="SUPFAM" id="SSF52540">
    <property type="entry name" value="P-loop containing nucleoside triphosphate hydrolases"/>
    <property type="match status" value="1"/>
</dbReference>
<gene>
    <name evidence="2" type="ORF">S01H4_62211</name>
</gene>
<dbReference type="Pfam" id="PF01695">
    <property type="entry name" value="IstB_IS21"/>
    <property type="match status" value="1"/>
</dbReference>
<dbReference type="InterPro" id="IPR002611">
    <property type="entry name" value="IstB_ATP-bd"/>
</dbReference>
<feature type="domain" description="IstB-like ATP-binding" evidence="1">
    <location>
        <begin position="1"/>
        <end position="126"/>
    </location>
</feature>
<evidence type="ECO:0000313" key="2">
    <source>
        <dbReference type="EMBL" id="GAH05543.1"/>
    </source>
</evidence>
<sequence length="133" mass="15022">ACALAQKACREGYTAIYHRLPRLFEQLAMAKGDGLYAKLLDKTAKCDVIILDDWGLSVLTESQRKDLLELIEDRYSLRSTIIATQLPITKWHEVINDQTIADAILDRLVHNAHKINMKGGSMRKKINKVPTSC</sequence>
<dbReference type="GO" id="GO:0005524">
    <property type="term" value="F:ATP binding"/>
    <property type="evidence" value="ECO:0007669"/>
    <property type="project" value="InterPro"/>
</dbReference>